<keyword evidence="1" id="KW-0472">Membrane</keyword>
<name>A0ABY5W8P6_9ACTN</name>
<accession>A0ABY5W8P6</accession>
<protein>
    <recommendedName>
        <fullName evidence="4">Secreted protein</fullName>
    </recommendedName>
</protein>
<keyword evidence="3" id="KW-1185">Reference proteome</keyword>
<evidence type="ECO:0000313" key="2">
    <source>
        <dbReference type="EMBL" id="UWP85932.1"/>
    </source>
</evidence>
<proteinExistence type="predicted"/>
<sequence>MKLNLARAALTAVVGVALISGTGLDLPTAGYLLGATAVLGGGGVLAVAVHRIIRNP</sequence>
<gene>
    <name evidence="2" type="ORF">Dfulv_17435</name>
</gene>
<reference evidence="2" key="2">
    <citation type="submission" date="2022-09" db="EMBL/GenBank/DDBJ databases">
        <title>Biosynthetic gene clusters of Dactylosporangioum fulvum.</title>
        <authorList>
            <person name="Caradec T."/>
        </authorList>
    </citation>
    <scope>NUCLEOTIDE SEQUENCE</scope>
    <source>
        <strain evidence="2">NRRL B-16292</strain>
    </source>
</reference>
<feature type="transmembrane region" description="Helical" evidence="1">
    <location>
        <begin position="33"/>
        <end position="53"/>
    </location>
</feature>
<dbReference type="RefSeq" id="WP_259864344.1">
    <property type="nucleotide sequence ID" value="NZ_BAAAST010000036.1"/>
</dbReference>
<dbReference type="Proteomes" id="UP001059617">
    <property type="component" value="Chromosome"/>
</dbReference>
<organism evidence="2 3">
    <name type="scientific">Dactylosporangium fulvum</name>
    <dbReference type="NCBI Taxonomy" id="53359"/>
    <lineage>
        <taxon>Bacteria</taxon>
        <taxon>Bacillati</taxon>
        <taxon>Actinomycetota</taxon>
        <taxon>Actinomycetes</taxon>
        <taxon>Micromonosporales</taxon>
        <taxon>Micromonosporaceae</taxon>
        <taxon>Dactylosporangium</taxon>
    </lineage>
</organism>
<evidence type="ECO:0000313" key="3">
    <source>
        <dbReference type="Proteomes" id="UP001059617"/>
    </source>
</evidence>
<reference evidence="2" key="1">
    <citation type="submission" date="2021-04" db="EMBL/GenBank/DDBJ databases">
        <authorList>
            <person name="Hartkoorn R.C."/>
            <person name="Beaudoing E."/>
            <person name="Hot D."/>
        </authorList>
    </citation>
    <scope>NUCLEOTIDE SEQUENCE</scope>
    <source>
        <strain evidence="2">NRRL B-16292</strain>
    </source>
</reference>
<keyword evidence="1" id="KW-0812">Transmembrane</keyword>
<keyword evidence="1" id="KW-1133">Transmembrane helix</keyword>
<evidence type="ECO:0000256" key="1">
    <source>
        <dbReference type="SAM" id="Phobius"/>
    </source>
</evidence>
<evidence type="ECO:0008006" key="4">
    <source>
        <dbReference type="Google" id="ProtNLM"/>
    </source>
</evidence>
<dbReference type="EMBL" id="CP073720">
    <property type="protein sequence ID" value="UWP85932.1"/>
    <property type="molecule type" value="Genomic_DNA"/>
</dbReference>